<comment type="caution">
    <text evidence="1">The sequence shown here is derived from an EMBL/GenBank/DDBJ whole genome shotgun (WGS) entry which is preliminary data.</text>
</comment>
<dbReference type="RefSeq" id="WP_282547162.1">
    <property type="nucleotide sequence ID" value="NZ_JASCIQ010000066.1"/>
</dbReference>
<name>A0ABT6SM72_9ACTN</name>
<evidence type="ECO:0000313" key="1">
    <source>
        <dbReference type="EMBL" id="MDI3409292.1"/>
    </source>
</evidence>
<protein>
    <submittedName>
        <fullName evidence="1">Recombinase</fullName>
    </submittedName>
</protein>
<gene>
    <name evidence="1" type="ORF">QIS96_36415</name>
</gene>
<dbReference type="Proteomes" id="UP001223978">
    <property type="component" value="Unassembled WGS sequence"/>
</dbReference>
<proteinExistence type="predicted"/>
<dbReference type="EMBL" id="JASCIQ010000066">
    <property type="protein sequence ID" value="MDI3409292.1"/>
    <property type="molecule type" value="Genomic_DNA"/>
</dbReference>
<organism evidence="1 2">
    <name type="scientific">Streptomyces cavernicola</name>
    <dbReference type="NCBI Taxonomy" id="3043613"/>
    <lineage>
        <taxon>Bacteria</taxon>
        <taxon>Bacillati</taxon>
        <taxon>Actinomycetota</taxon>
        <taxon>Actinomycetes</taxon>
        <taxon>Kitasatosporales</taxon>
        <taxon>Streptomycetaceae</taxon>
        <taxon>Streptomyces</taxon>
    </lineage>
</organism>
<reference evidence="1 2" key="1">
    <citation type="submission" date="2023-05" db="EMBL/GenBank/DDBJ databases">
        <title>Draft genome sequence of Streptomyces sp. B-S-A6 isolated from a cave soil in Thailand.</title>
        <authorList>
            <person name="Chamroensaksri N."/>
            <person name="Muangham S."/>
        </authorList>
    </citation>
    <scope>NUCLEOTIDE SEQUENCE [LARGE SCALE GENOMIC DNA]</scope>
    <source>
        <strain evidence="1 2">B-S-A6</strain>
    </source>
</reference>
<evidence type="ECO:0000313" key="2">
    <source>
        <dbReference type="Proteomes" id="UP001223978"/>
    </source>
</evidence>
<accession>A0ABT6SM72</accession>
<keyword evidence="2" id="KW-1185">Reference proteome</keyword>
<sequence>MLSINPKMLRRLDELEEDFLPRRERAVAEDWRGEIDGLDLTLTFLRSRRHQAERFERQGPVSLGLPTIPSQMEQVSGA</sequence>